<accession>A0ABW3JVD9</accession>
<evidence type="ECO:0000313" key="1">
    <source>
        <dbReference type="EMBL" id="MFD0997930.1"/>
    </source>
</evidence>
<name>A0ABW3JVD9_9BACT</name>
<sequence length="165" mass="18724">MSALAEFRLISTAKLQNLVEAAEVKIQKGFFTKKTIDNFHAVILHDTKKLIDFNWSGFILADLLIFLQEKRNINLFEGEYNAIADQIIERRQQSPIILTYEHTLKYASSLIPEKFSTNELIEFNKDFSENDDPQIATAQLEGIAALKQSLDSIPSSNFAVLLFIG</sequence>
<organism evidence="1 2">
    <name type="scientific">Ohtaekwangia kribbensis</name>
    <dbReference type="NCBI Taxonomy" id="688913"/>
    <lineage>
        <taxon>Bacteria</taxon>
        <taxon>Pseudomonadati</taxon>
        <taxon>Bacteroidota</taxon>
        <taxon>Cytophagia</taxon>
        <taxon>Cytophagales</taxon>
        <taxon>Fulvivirgaceae</taxon>
        <taxon>Ohtaekwangia</taxon>
    </lineage>
</organism>
<proteinExistence type="predicted"/>
<evidence type="ECO:0000313" key="2">
    <source>
        <dbReference type="Proteomes" id="UP001597112"/>
    </source>
</evidence>
<reference evidence="2" key="1">
    <citation type="journal article" date="2019" name="Int. J. Syst. Evol. Microbiol.">
        <title>The Global Catalogue of Microorganisms (GCM) 10K type strain sequencing project: providing services to taxonomists for standard genome sequencing and annotation.</title>
        <authorList>
            <consortium name="The Broad Institute Genomics Platform"/>
            <consortium name="The Broad Institute Genome Sequencing Center for Infectious Disease"/>
            <person name="Wu L."/>
            <person name="Ma J."/>
        </authorList>
    </citation>
    <scope>NUCLEOTIDE SEQUENCE [LARGE SCALE GENOMIC DNA]</scope>
    <source>
        <strain evidence="2">CCUG 58938</strain>
    </source>
</reference>
<dbReference type="RefSeq" id="WP_377573746.1">
    <property type="nucleotide sequence ID" value="NZ_JBHTKA010000001.1"/>
</dbReference>
<gene>
    <name evidence="1" type="ORF">ACFQ21_01390</name>
</gene>
<dbReference type="Proteomes" id="UP001597112">
    <property type="component" value="Unassembled WGS sequence"/>
</dbReference>
<protein>
    <submittedName>
        <fullName evidence="1">Uncharacterized protein</fullName>
    </submittedName>
</protein>
<keyword evidence="2" id="KW-1185">Reference proteome</keyword>
<comment type="caution">
    <text evidence="1">The sequence shown here is derived from an EMBL/GenBank/DDBJ whole genome shotgun (WGS) entry which is preliminary data.</text>
</comment>
<dbReference type="EMBL" id="JBHTKA010000001">
    <property type="protein sequence ID" value="MFD0997930.1"/>
    <property type="molecule type" value="Genomic_DNA"/>
</dbReference>